<dbReference type="Pfam" id="PF00822">
    <property type="entry name" value="PMP22_Claudin"/>
    <property type="match status" value="1"/>
</dbReference>
<evidence type="ECO:0000256" key="2">
    <source>
        <dbReference type="ARBA" id="ARBA00022692"/>
    </source>
</evidence>
<evidence type="ECO:0008006" key="8">
    <source>
        <dbReference type="Google" id="ProtNLM"/>
    </source>
</evidence>
<organism evidence="6 7">
    <name type="scientific">Aquarana catesbeiana</name>
    <name type="common">American bullfrog</name>
    <name type="synonym">Rana catesbeiana</name>
    <dbReference type="NCBI Taxonomy" id="8400"/>
    <lineage>
        <taxon>Eukaryota</taxon>
        <taxon>Metazoa</taxon>
        <taxon>Chordata</taxon>
        <taxon>Craniata</taxon>
        <taxon>Vertebrata</taxon>
        <taxon>Euteleostomi</taxon>
        <taxon>Amphibia</taxon>
        <taxon>Batrachia</taxon>
        <taxon>Anura</taxon>
        <taxon>Neobatrachia</taxon>
        <taxon>Ranoidea</taxon>
        <taxon>Ranidae</taxon>
        <taxon>Aquarana</taxon>
    </lineage>
</organism>
<sequence>MLCGNLLGLTCASLSFILGLTGILSDYWLVNFGSDLFHEGIWQRCTNNACIKISGIGYIDATRTLLIFSTALLLFGMVFSCLTFFNYHIGRFTASLAAGALEVLSAMLLLIGLTVYTSETAHNVLTSSYNFEWSFFLCWTSGVFLVVAATSHILAHKSTPQTGYESL</sequence>
<dbReference type="InterPro" id="IPR004031">
    <property type="entry name" value="PMP22/EMP/MP20/Claudin"/>
</dbReference>
<evidence type="ECO:0000256" key="5">
    <source>
        <dbReference type="SAM" id="Phobius"/>
    </source>
</evidence>
<feature type="transmembrane region" description="Helical" evidence="5">
    <location>
        <begin position="7"/>
        <end position="30"/>
    </location>
</feature>
<dbReference type="AlphaFoldDB" id="A0A2G9RAC0"/>
<name>A0A2G9RAC0_AQUCT</name>
<evidence type="ECO:0000256" key="3">
    <source>
        <dbReference type="ARBA" id="ARBA00022989"/>
    </source>
</evidence>
<dbReference type="GO" id="GO:0005886">
    <property type="term" value="C:plasma membrane"/>
    <property type="evidence" value="ECO:0007669"/>
    <property type="project" value="TreeGrafter"/>
</dbReference>
<keyword evidence="4 5" id="KW-0472">Membrane</keyword>
<keyword evidence="7" id="KW-1185">Reference proteome</keyword>
<feature type="transmembrane region" description="Helical" evidence="5">
    <location>
        <begin position="133"/>
        <end position="155"/>
    </location>
</feature>
<keyword evidence="3 5" id="KW-1133">Transmembrane helix</keyword>
<proteinExistence type="predicted"/>
<dbReference type="PANTHER" id="PTHR10671">
    <property type="entry name" value="EPITHELIAL MEMBRANE PROTEIN-RELATED"/>
    <property type="match status" value="1"/>
</dbReference>
<keyword evidence="2 5" id="KW-0812">Transmembrane</keyword>
<dbReference type="EMBL" id="KV953761">
    <property type="protein sequence ID" value="PIO24838.1"/>
    <property type="molecule type" value="Genomic_DNA"/>
</dbReference>
<gene>
    <name evidence="6" type="ORF">AB205_0041880</name>
</gene>
<dbReference type="Gene3D" id="1.20.140.150">
    <property type="match status" value="1"/>
</dbReference>
<protein>
    <recommendedName>
        <fullName evidence="8">Lens fiber membrane intrinsic protein</fullName>
    </recommendedName>
</protein>
<feature type="transmembrane region" description="Helical" evidence="5">
    <location>
        <begin position="65"/>
        <end position="85"/>
    </location>
</feature>
<reference evidence="7" key="1">
    <citation type="journal article" date="2017" name="Nat. Commun.">
        <title>The North American bullfrog draft genome provides insight into hormonal regulation of long noncoding RNA.</title>
        <authorList>
            <person name="Hammond S.A."/>
            <person name="Warren R.L."/>
            <person name="Vandervalk B.P."/>
            <person name="Kucuk E."/>
            <person name="Khan H."/>
            <person name="Gibb E.A."/>
            <person name="Pandoh P."/>
            <person name="Kirk H."/>
            <person name="Zhao Y."/>
            <person name="Jones M."/>
            <person name="Mungall A.J."/>
            <person name="Coope R."/>
            <person name="Pleasance S."/>
            <person name="Moore R.A."/>
            <person name="Holt R.A."/>
            <person name="Round J.M."/>
            <person name="Ohora S."/>
            <person name="Walle B.V."/>
            <person name="Veldhoen N."/>
            <person name="Helbing C.C."/>
            <person name="Birol I."/>
        </authorList>
    </citation>
    <scope>NUCLEOTIDE SEQUENCE [LARGE SCALE GENOMIC DNA]</scope>
</reference>
<accession>A0A2G9RAC0</accession>
<feature type="transmembrane region" description="Helical" evidence="5">
    <location>
        <begin position="92"/>
        <end position="113"/>
    </location>
</feature>
<evidence type="ECO:0000313" key="6">
    <source>
        <dbReference type="EMBL" id="PIO24838.1"/>
    </source>
</evidence>
<comment type="subcellular location">
    <subcellularLocation>
        <location evidence="1">Membrane</location>
        <topology evidence="1">Multi-pass membrane protein</topology>
    </subcellularLocation>
</comment>
<dbReference type="OrthoDB" id="9427654at2759"/>
<dbReference type="InterPro" id="IPR050579">
    <property type="entry name" value="PMP-22/EMP/MP20-like"/>
</dbReference>
<dbReference type="Proteomes" id="UP000228934">
    <property type="component" value="Unassembled WGS sequence"/>
</dbReference>
<evidence type="ECO:0000256" key="4">
    <source>
        <dbReference type="ARBA" id="ARBA00023136"/>
    </source>
</evidence>
<evidence type="ECO:0000313" key="7">
    <source>
        <dbReference type="Proteomes" id="UP000228934"/>
    </source>
</evidence>
<dbReference type="PANTHER" id="PTHR10671:SF108">
    <property type="entry name" value="CLAUDIN FAMILY PROTEIN-RELATED"/>
    <property type="match status" value="1"/>
</dbReference>
<evidence type="ECO:0000256" key="1">
    <source>
        <dbReference type="ARBA" id="ARBA00004141"/>
    </source>
</evidence>